<dbReference type="InterPro" id="IPR003782">
    <property type="entry name" value="SCO1/SenC"/>
</dbReference>
<dbReference type="OrthoDB" id="5296507at2"/>
<dbReference type="EMBL" id="FTNV01000001">
    <property type="protein sequence ID" value="SIS02548.1"/>
    <property type="molecule type" value="Genomic_DNA"/>
</dbReference>
<accession>A0A1N7FQ79</accession>
<evidence type="ECO:0000256" key="4">
    <source>
        <dbReference type="SAM" id="SignalP"/>
    </source>
</evidence>
<dbReference type="InterPro" id="IPR036249">
    <property type="entry name" value="Thioredoxin-like_sf"/>
</dbReference>
<evidence type="ECO:0000256" key="1">
    <source>
        <dbReference type="ARBA" id="ARBA00010996"/>
    </source>
</evidence>
<feature type="signal peptide" evidence="4">
    <location>
        <begin position="1"/>
        <end position="21"/>
    </location>
</feature>
<dbReference type="STRING" id="573024.SAMN05216208_0867"/>
<evidence type="ECO:0000256" key="2">
    <source>
        <dbReference type="PIRSR" id="PIRSR603782-1"/>
    </source>
</evidence>
<keyword evidence="4" id="KW-0732">Signal</keyword>
<dbReference type="RefSeq" id="WP_076531945.1">
    <property type="nucleotide sequence ID" value="NZ_FOAC01000001.1"/>
</dbReference>
<dbReference type="PANTHER" id="PTHR12151">
    <property type="entry name" value="ELECTRON TRANSPORT PROTIN SCO1/SENC FAMILY MEMBER"/>
    <property type="match status" value="1"/>
</dbReference>
<feature type="binding site" evidence="2">
    <location>
        <position position="69"/>
    </location>
    <ligand>
        <name>Cu cation</name>
        <dbReference type="ChEBI" id="CHEBI:23378"/>
    </ligand>
</feature>
<dbReference type="GO" id="GO:0046872">
    <property type="term" value="F:metal ion binding"/>
    <property type="evidence" value="ECO:0007669"/>
    <property type="project" value="UniProtKB-KW"/>
</dbReference>
<gene>
    <name evidence="5" type="ORF">SAMN05421666_1269</name>
</gene>
<dbReference type="CDD" id="cd02968">
    <property type="entry name" value="SCO"/>
    <property type="match status" value="1"/>
</dbReference>
<evidence type="ECO:0000313" key="6">
    <source>
        <dbReference type="Proteomes" id="UP000186019"/>
    </source>
</evidence>
<feature type="binding site" evidence="2">
    <location>
        <position position="73"/>
    </location>
    <ligand>
        <name>Cu cation</name>
        <dbReference type="ChEBI" id="CHEBI:23378"/>
    </ligand>
</feature>
<keyword evidence="2" id="KW-0479">Metal-binding</keyword>
<dbReference type="PANTHER" id="PTHR12151:SF25">
    <property type="entry name" value="LINALOOL DEHYDRATASE_ISOMERASE DOMAIN-CONTAINING PROTEIN"/>
    <property type="match status" value="1"/>
</dbReference>
<evidence type="ECO:0000313" key="5">
    <source>
        <dbReference type="EMBL" id="SIS02548.1"/>
    </source>
</evidence>
<name>A0A1N7FQ79_9RHOB</name>
<sequence length="187" mass="19942">MIRISGLVMIGALTVCAAASAAQDSAAFVQGQISLPQMTLVDHHARPHALRGELDSGALLVMTFSYTLCGSICPIGNDIMAQLDDEVGTVGGRDVRLLSVTIDPQNDTPAMMAEAAQKFGASDRWLWLTGHPGDIRRLLQSVGAPVHNLELHDPVFLVGDGQTGEFFRTQTMPSVDELLSMLNAISS</sequence>
<dbReference type="SUPFAM" id="SSF52833">
    <property type="entry name" value="Thioredoxin-like"/>
    <property type="match status" value="1"/>
</dbReference>
<dbReference type="Proteomes" id="UP000186019">
    <property type="component" value="Unassembled WGS sequence"/>
</dbReference>
<evidence type="ECO:0000256" key="3">
    <source>
        <dbReference type="PIRSR" id="PIRSR603782-2"/>
    </source>
</evidence>
<keyword evidence="6" id="KW-1185">Reference proteome</keyword>
<reference evidence="5 6" key="1">
    <citation type="submission" date="2017-01" db="EMBL/GenBank/DDBJ databases">
        <authorList>
            <person name="Mah S.A."/>
            <person name="Swanson W.J."/>
            <person name="Moy G.W."/>
            <person name="Vacquier V.D."/>
        </authorList>
    </citation>
    <scope>NUCLEOTIDE SEQUENCE [LARGE SCALE GENOMIC DNA]</scope>
    <source>
        <strain evidence="5 6">DSM 29590</strain>
    </source>
</reference>
<proteinExistence type="inferred from homology"/>
<dbReference type="AlphaFoldDB" id="A0A1N7FQ79"/>
<feature type="chain" id="PRO_5009941766" evidence="4">
    <location>
        <begin position="22"/>
        <end position="187"/>
    </location>
</feature>
<keyword evidence="3" id="KW-1015">Disulfide bond</keyword>
<protein>
    <submittedName>
        <fullName evidence="5">Protein SCO1/2</fullName>
    </submittedName>
</protein>
<dbReference type="Gene3D" id="3.40.30.10">
    <property type="entry name" value="Glutaredoxin"/>
    <property type="match status" value="1"/>
</dbReference>
<keyword evidence="2" id="KW-0186">Copper</keyword>
<organism evidence="5 6">
    <name type="scientific">Roseovarius nanhaiticus</name>
    <dbReference type="NCBI Taxonomy" id="573024"/>
    <lineage>
        <taxon>Bacteria</taxon>
        <taxon>Pseudomonadati</taxon>
        <taxon>Pseudomonadota</taxon>
        <taxon>Alphaproteobacteria</taxon>
        <taxon>Rhodobacterales</taxon>
        <taxon>Roseobacteraceae</taxon>
        <taxon>Roseovarius</taxon>
    </lineage>
</organism>
<comment type="similarity">
    <text evidence="1">Belongs to the SCO1/2 family.</text>
</comment>
<feature type="disulfide bond" description="Redox-active" evidence="3">
    <location>
        <begin position="69"/>
        <end position="73"/>
    </location>
</feature>
<dbReference type="Pfam" id="PF02630">
    <property type="entry name" value="SCO1-SenC"/>
    <property type="match status" value="1"/>
</dbReference>